<dbReference type="GO" id="GO:0005886">
    <property type="term" value="C:plasma membrane"/>
    <property type="evidence" value="ECO:0007669"/>
    <property type="project" value="TreeGrafter"/>
</dbReference>
<dbReference type="RefSeq" id="WP_177269766.1">
    <property type="nucleotide sequence ID" value="NZ_JACRTA010000001.1"/>
</dbReference>
<evidence type="ECO:0000313" key="15">
    <source>
        <dbReference type="Proteomes" id="UP000610862"/>
    </source>
</evidence>
<dbReference type="PANTHER" id="PTHR45436:SF5">
    <property type="entry name" value="SENSOR HISTIDINE KINASE TRCS"/>
    <property type="match status" value="1"/>
</dbReference>
<name>A0A926EA60_9FIRM</name>
<keyword evidence="7 14" id="KW-0418">Kinase</keyword>
<dbReference type="AlphaFoldDB" id="A0A926EA60"/>
<dbReference type="PROSITE" id="PS50109">
    <property type="entry name" value="HIS_KIN"/>
    <property type="match status" value="1"/>
</dbReference>
<dbReference type="SMART" id="SM00304">
    <property type="entry name" value="HAMP"/>
    <property type="match status" value="1"/>
</dbReference>
<evidence type="ECO:0000256" key="6">
    <source>
        <dbReference type="ARBA" id="ARBA00022692"/>
    </source>
</evidence>
<reference evidence="14" key="1">
    <citation type="submission" date="2020-08" db="EMBL/GenBank/DDBJ databases">
        <title>Genome public.</title>
        <authorList>
            <person name="Liu C."/>
            <person name="Sun Q."/>
        </authorList>
    </citation>
    <scope>NUCLEOTIDE SEQUENCE</scope>
    <source>
        <strain evidence="14">NSJ-24</strain>
    </source>
</reference>
<evidence type="ECO:0000256" key="9">
    <source>
        <dbReference type="ARBA" id="ARBA00023012"/>
    </source>
</evidence>
<proteinExistence type="predicted"/>
<dbReference type="SUPFAM" id="SSF55874">
    <property type="entry name" value="ATPase domain of HSP90 chaperone/DNA topoisomerase II/histidine kinase"/>
    <property type="match status" value="1"/>
</dbReference>
<sequence length="463" mass="51888">MSRISVKVKITIWYTVFLVVITGVFLLVITYTGNIRAGELARTKLADSVSDARDEIGTLGENFIIDEDLDFYEEGVYISVYDETGDLVEGRRPIEISEFPELKDKYMHKLKADGEIWYVYDSRFEMNGKAVWVRGIVKDFAEGGTFSFILRFAAVALPALVVIAALGGYLITKRGFRPVRNILETASEISHDGDLSRRIETEASSEASKDEIYKLAGAFNSMFDSLQSSFEKEKRFTSDVSHELRTPLSVIISQSDYALEDEGYREKALNVINREAKRMANLVSRLLILARSDSGKLRAEKEKVDLSDLCETVAWQQESIARECDIIIKSAVEPNVYVLGDEAMLIRVLLNIVDNAVKYGKPGGHVEIQLETVDSWACCTVKDDGIGIKEEDLSKIWQRFYRTEEARREEGSGLGLAMAEAMVKAHNGIIEADSVYGQGSRFRIKLPLYQESGEFPKGGNQSV</sequence>
<dbReference type="InterPro" id="IPR003661">
    <property type="entry name" value="HisK_dim/P_dom"/>
</dbReference>
<dbReference type="Gene3D" id="6.10.340.10">
    <property type="match status" value="1"/>
</dbReference>
<dbReference type="FunFam" id="3.30.565.10:FF:000006">
    <property type="entry name" value="Sensor histidine kinase WalK"/>
    <property type="match status" value="1"/>
</dbReference>
<dbReference type="Gene3D" id="1.10.287.130">
    <property type="match status" value="1"/>
</dbReference>
<keyword evidence="8 11" id="KW-1133">Transmembrane helix</keyword>
<evidence type="ECO:0000256" key="4">
    <source>
        <dbReference type="ARBA" id="ARBA00022553"/>
    </source>
</evidence>
<dbReference type="InterPro" id="IPR036097">
    <property type="entry name" value="HisK_dim/P_sf"/>
</dbReference>
<dbReference type="CDD" id="cd06225">
    <property type="entry name" value="HAMP"/>
    <property type="match status" value="1"/>
</dbReference>
<keyword evidence="15" id="KW-1185">Reference proteome</keyword>
<dbReference type="GO" id="GO:0000155">
    <property type="term" value="F:phosphorelay sensor kinase activity"/>
    <property type="evidence" value="ECO:0007669"/>
    <property type="project" value="InterPro"/>
</dbReference>
<dbReference type="Proteomes" id="UP000610862">
    <property type="component" value="Unassembled WGS sequence"/>
</dbReference>
<feature type="domain" description="Histidine kinase" evidence="12">
    <location>
        <begin position="239"/>
        <end position="450"/>
    </location>
</feature>
<comment type="catalytic activity">
    <reaction evidence="1">
        <text>ATP + protein L-histidine = ADP + protein N-phospho-L-histidine.</text>
        <dbReference type="EC" id="2.7.13.3"/>
    </reaction>
</comment>
<evidence type="ECO:0000256" key="1">
    <source>
        <dbReference type="ARBA" id="ARBA00000085"/>
    </source>
</evidence>
<dbReference type="FunFam" id="1.10.287.130:FF:000001">
    <property type="entry name" value="Two-component sensor histidine kinase"/>
    <property type="match status" value="1"/>
</dbReference>
<dbReference type="Pfam" id="PF02518">
    <property type="entry name" value="HATPase_c"/>
    <property type="match status" value="1"/>
</dbReference>
<dbReference type="InterPro" id="IPR050428">
    <property type="entry name" value="TCS_sensor_his_kinase"/>
</dbReference>
<evidence type="ECO:0000256" key="7">
    <source>
        <dbReference type="ARBA" id="ARBA00022777"/>
    </source>
</evidence>
<dbReference type="EMBL" id="JACRTA010000001">
    <property type="protein sequence ID" value="MBC8568062.1"/>
    <property type="molecule type" value="Genomic_DNA"/>
</dbReference>
<dbReference type="PRINTS" id="PR00344">
    <property type="entry name" value="BCTRLSENSOR"/>
</dbReference>
<evidence type="ECO:0000256" key="2">
    <source>
        <dbReference type="ARBA" id="ARBA00004370"/>
    </source>
</evidence>
<dbReference type="PROSITE" id="PS50885">
    <property type="entry name" value="HAMP"/>
    <property type="match status" value="1"/>
</dbReference>
<dbReference type="SMART" id="SM00387">
    <property type="entry name" value="HATPase_c"/>
    <property type="match status" value="1"/>
</dbReference>
<evidence type="ECO:0000256" key="8">
    <source>
        <dbReference type="ARBA" id="ARBA00022989"/>
    </source>
</evidence>
<dbReference type="InterPro" id="IPR004358">
    <property type="entry name" value="Sig_transdc_His_kin-like_C"/>
</dbReference>
<dbReference type="InterPro" id="IPR005467">
    <property type="entry name" value="His_kinase_dom"/>
</dbReference>
<feature type="domain" description="HAMP" evidence="13">
    <location>
        <begin position="173"/>
        <end position="231"/>
    </location>
</feature>
<gene>
    <name evidence="14" type="ORF">H8692_04680</name>
</gene>
<dbReference type="InterPro" id="IPR003594">
    <property type="entry name" value="HATPase_dom"/>
</dbReference>
<feature type="transmembrane region" description="Helical" evidence="11">
    <location>
        <begin position="12"/>
        <end position="32"/>
    </location>
</feature>
<dbReference type="EC" id="2.7.13.3" evidence="3"/>
<keyword evidence="5" id="KW-0808">Transferase</keyword>
<keyword evidence="10 11" id="KW-0472">Membrane</keyword>
<evidence type="ECO:0000256" key="10">
    <source>
        <dbReference type="ARBA" id="ARBA00023136"/>
    </source>
</evidence>
<dbReference type="CDD" id="cd00075">
    <property type="entry name" value="HATPase"/>
    <property type="match status" value="1"/>
</dbReference>
<organism evidence="14 15">
    <name type="scientific">Lentihominibacter hominis</name>
    <dbReference type="NCBI Taxonomy" id="2763645"/>
    <lineage>
        <taxon>Bacteria</taxon>
        <taxon>Bacillati</taxon>
        <taxon>Bacillota</taxon>
        <taxon>Clostridia</taxon>
        <taxon>Peptostreptococcales</taxon>
        <taxon>Anaerovoracaceae</taxon>
        <taxon>Lentihominibacter</taxon>
    </lineage>
</organism>
<comment type="caution">
    <text evidence="14">The sequence shown here is derived from an EMBL/GenBank/DDBJ whole genome shotgun (WGS) entry which is preliminary data.</text>
</comment>
<evidence type="ECO:0000259" key="12">
    <source>
        <dbReference type="PROSITE" id="PS50109"/>
    </source>
</evidence>
<dbReference type="SUPFAM" id="SSF47384">
    <property type="entry name" value="Homodimeric domain of signal transducing histidine kinase"/>
    <property type="match status" value="1"/>
</dbReference>
<dbReference type="InterPro" id="IPR003660">
    <property type="entry name" value="HAMP_dom"/>
</dbReference>
<evidence type="ECO:0000256" key="11">
    <source>
        <dbReference type="SAM" id="Phobius"/>
    </source>
</evidence>
<evidence type="ECO:0000256" key="3">
    <source>
        <dbReference type="ARBA" id="ARBA00012438"/>
    </source>
</evidence>
<dbReference type="CDD" id="cd00082">
    <property type="entry name" value="HisKA"/>
    <property type="match status" value="1"/>
</dbReference>
<dbReference type="InterPro" id="IPR036890">
    <property type="entry name" value="HATPase_C_sf"/>
</dbReference>
<protein>
    <recommendedName>
        <fullName evidence="3">histidine kinase</fullName>
        <ecNumber evidence="3">2.7.13.3</ecNumber>
    </recommendedName>
</protein>
<keyword evidence="4" id="KW-0597">Phosphoprotein</keyword>
<keyword evidence="9" id="KW-0902">Two-component regulatory system</keyword>
<evidence type="ECO:0000259" key="13">
    <source>
        <dbReference type="PROSITE" id="PS50885"/>
    </source>
</evidence>
<dbReference type="Gene3D" id="3.30.565.10">
    <property type="entry name" value="Histidine kinase-like ATPase, C-terminal domain"/>
    <property type="match status" value="1"/>
</dbReference>
<accession>A0A926EA60</accession>
<comment type="subcellular location">
    <subcellularLocation>
        <location evidence="2">Membrane</location>
    </subcellularLocation>
</comment>
<evidence type="ECO:0000313" key="14">
    <source>
        <dbReference type="EMBL" id="MBC8568062.1"/>
    </source>
</evidence>
<evidence type="ECO:0000256" key="5">
    <source>
        <dbReference type="ARBA" id="ARBA00022679"/>
    </source>
</evidence>
<dbReference type="SMART" id="SM00388">
    <property type="entry name" value="HisKA"/>
    <property type="match status" value="1"/>
</dbReference>
<dbReference type="Pfam" id="PF00512">
    <property type="entry name" value="HisKA"/>
    <property type="match status" value="1"/>
</dbReference>
<dbReference type="Pfam" id="PF00672">
    <property type="entry name" value="HAMP"/>
    <property type="match status" value="1"/>
</dbReference>
<keyword evidence="6 11" id="KW-0812">Transmembrane</keyword>
<dbReference type="SUPFAM" id="SSF158472">
    <property type="entry name" value="HAMP domain-like"/>
    <property type="match status" value="1"/>
</dbReference>
<dbReference type="PANTHER" id="PTHR45436">
    <property type="entry name" value="SENSOR HISTIDINE KINASE YKOH"/>
    <property type="match status" value="1"/>
</dbReference>
<feature type="transmembrane region" description="Helical" evidence="11">
    <location>
        <begin position="148"/>
        <end position="171"/>
    </location>
</feature>